<dbReference type="EMBL" id="JBHSNF010000001">
    <property type="protein sequence ID" value="MFC5524596.1"/>
    <property type="molecule type" value="Genomic_DNA"/>
</dbReference>
<evidence type="ECO:0000256" key="6">
    <source>
        <dbReference type="SAM" id="Phobius"/>
    </source>
</evidence>
<sequence length="388" mass="42169">MKYLHLIWAALFRRKTRTILTLVSIIAAFLLFGMLDAVRTGFDQAGNSANGAERLQTGSKLSFIQTLPSSLEARIAQVPGVKMVTYANWFGGAYQDPHNQVFSFAVAPNYIDIYPEIAVSAAERKAFDDTRTGALVGEKLAQRFHWKVGDKIPMQSTIFPNHEGSKNWTFDIAGIMHSKDKKAAGFYDQLFLLHWKYFDETTPYNRGQVGWYVTRVSDVNQADRVAKAIDAISANSDHETRTQTEAAATASWMKQLADIGLIVSSIMGAVFFTLLLLSGNTMMQAVRERTSELAVLKTIGFSSHAVLAMVLAESVLLLLLGGVLGLALAMLVVGGVHAAMGGAIPMAPVDGGIWLHGLLLMIIVGLLVGALPAMRAMRLNIVDALAGR</sequence>
<evidence type="ECO:0000259" key="8">
    <source>
        <dbReference type="Pfam" id="PF12704"/>
    </source>
</evidence>
<keyword evidence="2" id="KW-1003">Cell membrane</keyword>
<protein>
    <submittedName>
        <fullName evidence="9">ABC transporter permease</fullName>
    </submittedName>
</protein>
<dbReference type="RefSeq" id="WP_377316932.1">
    <property type="nucleotide sequence ID" value="NZ_JBHSNF010000001.1"/>
</dbReference>
<evidence type="ECO:0000259" key="7">
    <source>
        <dbReference type="Pfam" id="PF02687"/>
    </source>
</evidence>
<dbReference type="Proteomes" id="UP001596114">
    <property type="component" value="Unassembled WGS sequence"/>
</dbReference>
<dbReference type="InterPro" id="IPR051125">
    <property type="entry name" value="ABC-4/HrtB_transporter"/>
</dbReference>
<gene>
    <name evidence="9" type="ORF">ACFPPA_02450</name>
</gene>
<dbReference type="Pfam" id="PF12704">
    <property type="entry name" value="MacB_PCD"/>
    <property type="match status" value="1"/>
</dbReference>
<feature type="transmembrane region" description="Helical" evidence="6">
    <location>
        <begin position="306"/>
        <end position="333"/>
    </location>
</feature>
<evidence type="ECO:0000256" key="5">
    <source>
        <dbReference type="ARBA" id="ARBA00023136"/>
    </source>
</evidence>
<keyword evidence="10" id="KW-1185">Reference proteome</keyword>
<comment type="subcellular location">
    <subcellularLocation>
        <location evidence="1">Cell membrane</location>
        <topology evidence="1">Multi-pass membrane protein</topology>
    </subcellularLocation>
</comment>
<keyword evidence="5 6" id="KW-0472">Membrane</keyword>
<dbReference type="PANTHER" id="PTHR43738:SF3">
    <property type="entry name" value="ABC TRANSPORTER PERMEASE"/>
    <property type="match status" value="1"/>
</dbReference>
<dbReference type="InterPro" id="IPR003838">
    <property type="entry name" value="ABC3_permease_C"/>
</dbReference>
<feature type="transmembrane region" description="Helical" evidence="6">
    <location>
        <begin position="353"/>
        <end position="371"/>
    </location>
</feature>
<name>A0ABW0QI64_9GAMM</name>
<evidence type="ECO:0000256" key="1">
    <source>
        <dbReference type="ARBA" id="ARBA00004651"/>
    </source>
</evidence>
<feature type="transmembrane region" description="Helical" evidence="6">
    <location>
        <begin position="259"/>
        <end position="277"/>
    </location>
</feature>
<keyword evidence="3 6" id="KW-0812">Transmembrane</keyword>
<feature type="domain" description="MacB-like periplasmic core" evidence="8">
    <location>
        <begin position="24"/>
        <end position="231"/>
    </location>
</feature>
<dbReference type="Pfam" id="PF02687">
    <property type="entry name" value="FtsX"/>
    <property type="match status" value="1"/>
</dbReference>
<proteinExistence type="predicted"/>
<evidence type="ECO:0000256" key="3">
    <source>
        <dbReference type="ARBA" id="ARBA00022692"/>
    </source>
</evidence>
<feature type="domain" description="ABC3 transporter permease C-terminal" evidence="7">
    <location>
        <begin position="266"/>
        <end position="381"/>
    </location>
</feature>
<comment type="caution">
    <text evidence="9">The sequence shown here is derived from an EMBL/GenBank/DDBJ whole genome shotgun (WGS) entry which is preliminary data.</text>
</comment>
<evidence type="ECO:0000256" key="4">
    <source>
        <dbReference type="ARBA" id="ARBA00022989"/>
    </source>
</evidence>
<evidence type="ECO:0000256" key="2">
    <source>
        <dbReference type="ARBA" id="ARBA00022475"/>
    </source>
</evidence>
<evidence type="ECO:0000313" key="10">
    <source>
        <dbReference type="Proteomes" id="UP001596114"/>
    </source>
</evidence>
<keyword evidence="4 6" id="KW-1133">Transmembrane helix</keyword>
<dbReference type="PANTHER" id="PTHR43738">
    <property type="entry name" value="ABC TRANSPORTER, MEMBRANE PROTEIN"/>
    <property type="match status" value="1"/>
</dbReference>
<reference evidence="10" key="1">
    <citation type="journal article" date="2019" name="Int. J. Syst. Evol. Microbiol.">
        <title>The Global Catalogue of Microorganisms (GCM) 10K type strain sequencing project: providing services to taxonomists for standard genome sequencing and annotation.</title>
        <authorList>
            <consortium name="The Broad Institute Genomics Platform"/>
            <consortium name="The Broad Institute Genome Sequencing Center for Infectious Disease"/>
            <person name="Wu L."/>
            <person name="Ma J."/>
        </authorList>
    </citation>
    <scope>NUCLEOTIDE SEQUENCE [LARGE SCALE GENOMIC DNA]</scope>
    <source>
        <strain evidence="10">CGMCC 1.16619</strain>
    </source>
</reference>
<accession>A0ABW0QI64</accession>
<evidence type="ECO:0000313" key="9">
    <source>
        <dbReference type="EMBL" id="MFC5524596.1"/>
    </source>
</evidence>
<organism evidence="9 10">
    <name type="scientific">Rhodanobacter ginsengisoli</name>
    <dbReference type="NCBI Taxonomy" id="418646"/>
    <lineage>
        <taxon>Bacteria</taxon>
        <taxon>Pseudomonadati</taxon>
        <taxon>Pseudomonadota</taxon>
        <taxon>Gammaproteobacteria</taxon>
        <taxon>Lysobacterales</taxon>
        <taxon>Rhodanobacteraceae</taxon>
        <taxon>Rhodanobacter</taxon>
    </lineage>
</organism>
<dbReference type="InterPro" id="IPR025857">
    <property type="entry name" value="MacB_PCD"/>
</dbReference>